<dbReference type="GO" id="GO:0022857">
    <property type="term" value="F:transmembrane transporter activity"/>
    <property type="evidence" value="ECO:0007669"/>
    <property type="project" value="InterPro"/>
</dbReference>
<feature type="transmembrane region" description="Helical" evidence="6">
    <location>
        <begin position="82"/>
        <end position="101"/>
    </location>
</feature>
<feature type="transmembrane region" description="Helical" evidence="6">
    <location>
        <begin position="207"/>
        <end position="227"/>
    </location>
</feature>
<proteinExistence type="inferred from homology"/>
<gene>
    <name evidence="8" type="primary">LOC107403855</name>
</gene>
<dbReference type="InterPro" id="IPR018456">
    <property type="entry name" value="PTR2_symporter_CS"/>
</dbReference>
<dbReference type="PANTHER" id="PTHR11654">
    <property type="entry name" value="OLIGOPEPTIDE TRANSPORTER-RELATED"/>
    <property type="match status" value="1"/>
</dbReference>
<dbReference type="GeneID" id="107403855"/>
<dbReference type="SUPFAM" id="SSF103473">
    <property type="entry name" value="MFS general substrate transporter"/>
    <property type="match status" value="1"/>
</dbReference>
<sequence length="583" mass="65048">MDSSATQVVTFQNHHGNTKTNESQQNHPPSNNHGGWRAAIFIIFVEIAERFTFYGLSGNLITFITKELNQSTPTAAKNVNTWLGITSFCPFLGAFIADSFLGRFRTILISSIIYCMGMALLAVSVSLVPRRRWYGKAVFFTALFVVSIGEGGHKPCLQTFAADQFGEETEEEKKAKSSFFNWWYFALVLGASAATFAVIYVQDNIGWAAGFEILAGGIGAALVLFLLGTRRYKKQGPLGSPFTAIAQVFVAATRKWNLNIVGHNPADHPYFGIYYGDHDHSNILKPRTLPPTNQFRFLDKARMIDKIDASNKIRNPWRLCSINQVEEVKLVLRLIPIWMTCIMLLVVQSLFNTYFTIQGRTMIRSIGPNFKLPPASLQIFAGFTIILTIPIYDRVFVPLARKLTGKPSGITVLQRIGAGLFMSLVNMVVSALVEAKRLSVAREHKLVDNPKAVVVPMKVWWLLPQYVLCGFSDALSFVGIQELFYNEMPESLRSLGAAAYVSIAGVANFISSAIISVVQGLSSNHGHNSWLDDNLNRAHLDYYYWIMAGLSALNLCAYVWMAKRFVYKKVDQEDGIEEGKTIN</sequence>
<evidence type="ECO:0000256" key="2">
    <source>
        <dbReference type="ARBA" id="ARBA00005982"/>
    </source>
</evidence>
<dbReference type="PROSITE" id="PS01022">
    <property type="entry name" value="PTR2_1"/>
    <property type="match status" value="1"/>
</dbReference>
<keyword evidence="7" id="KW-1185">Reference proteome</keyword>
<keyword evidence="4 6" id="KW-1133">Transmembrane helix</keyword>
<keyword evidence="3 6" id="KW-0812">Transmembrane</keyword>
<evidence type="ECO:0000256" key="3">
    <source>
        <dbReference type="ARBA" id="ARBA00022692"/>
    </source>
</evidence>
<feature type="transmembrane region" description="Helical" evidence="6">
    <location>
        <begin position="330"/>
        <end position="355"/>
    </location>
</feature>
<feature type="transmembrane region" description="Helical" evidence="6">
    <location>
        <begin position="497"/>
        <end position="522"/>
    </location>
</feature>
<dbReference type="SMR" id="A0A6P3YW48"/>
<dbReference type="GO" id="GO:0016020">
    <property type="term" value="C:membrane"/>
    <property type="evidence" value="ECO:0007669"/>
    <property type="project" value="UniProtKB-SubCell"/>
</dbReference>
<feature type="transmembrane region" description="Helical" evidence="6">
    <location>
        <begin position="38"/>
        <end position="61"/>
    </location>
</feature>
<comment type="subcellular location">
    <subcellularLocation>
        <location evidence="1">Membrane</location>
        <topology evidence="1">Multi-pass membrane protein</topology>
    </subcellularLocation>
</comment>
<dbReference type="Gene3D" id="1.20.1250.20">
    <property type="entry name" value="MFS general substrate transporter like domains"/>
    <property type="match status" value="1"/>
</dbReference>
<feature type="transmembrane region" description="Helical" evidence="6">
    <location>
        <begin position="412"/>
        <end position="433"/>
    </location>
</feature>
<dbReference type="Pfam" id="PF00854">
    <property type="entry name" value="PTR2"/>
    <property type="match status" value="1"/>
</dbReference>
<dbReference type="GO" id="GO:0006857">
    <property type="term" value="P:oligopeptide transport"/>
    <property type="evidence" value="ECO:0007669"/>
    <property type="project" value="InterPro"/>
</dbReference>
<organism evidence="7 8">
    <name type="scientific">Ziziphus jujuba</name>
    <name type="common">Chinese jujube</name>
    <name type="synonym">Ziziphus sativa</name>
    <dbReference type="NCBI Taxonomy" id="326968"/>
    <lineage>
        <taxon>Eukaryota</taxon>
        <taxon>Viridiplantae</taxon>
        <taxon>Streptophyta</taxon>
        <taxon>Embryophyta</taxon>
        <taxon>Tracheophyta</taxon>
        <taxon>Spermatophyta</taxon>
        <taxon>Magnoliopsida</taxon>
        <taxon>eudicotyledons</taxon>
        <taxon>Gunneridae</taxon>
        <taxon>Pentapetalae</taxon>
        <taxon>rosids</taxon>
        <taxon>fabids</taxon>
        <taxon>Rosales</taxon>
        <taxon>Rhamnaceae</taxon>
        <taxon>Paliureae</taxon>
        <taxon>Ziziphus</taxon>
    </lineage>
</organism>
<evidence type="ECO:0000313" key="8">
    <source>
        <dbReference type="RefSeq" id="XP_015866254.3"/>
    </source>
</evidence>
<dbReference type="InterPro" id="IPR000109">
    <property type="entry name" value="POT_fam"/>
</dbReference>
<name>A0A6P3YW48_ZIZJJ</name>
<dbReference type="KEGG" id="zju:107403855"/>
<evidence type="ECO:0000313" key="7">
    <source>
        <dbReference type="Proteomes" id="UP001652623"/>
    </source>
</evidence>
<dbReference type="Proteomes" id="UP001652623">
    <property type="component" value="Chromosome 8"/>
</dbReference>
<feature type="transmembrane region" description="Helical" evidence="6">
    <location>
        <begin position="182"/>
        <end position="201"/>
    </location>
</feature>
<evidence type="ECO:0000256" key="4">
    <source>
        <dbReference type="ARBA" id="ARBA00022989"/>
    </source>
</evidence>
<evidence type="ECO:0000256" key="5">
    <source>
        <dbReference type="ARBA" id="ARBA00023136"/>
    </source>
</evidence>
<feature type="transmembrane region" description="Helical" evidence="6">
    <location>
        <begin position="542"/>
        <end position="561"/>
    </location>
</feature>
<protein>
    <submittedName>
        <fullName evidence="8">Protein NRT1/ PTR FAMILY 5.4-like</fullName>
    </submittedName>
</protein>
<keyword evidence="5 6" id="KW-0472">Membrane</keyword>
<feature type="transmembrane region" description="Helical" evidence="6">
    <location>
        <begin position="465"/>
        <end position="485"/>
    </location>
</feature>
<dbReference type="RefSeq" id="XP_015866254.3">
    <property type="nucleotide sequence ID" value="XM_016010768.4"/>
</dbReference>
<dbReference type="AlphaFoldDB" id="A0A6P3YW48"/>
<feature type="transmembrane region" description="Helical" evidence="6">
    <location>
        <begin position="375"/>
        <end position="392"/>
    </location>
</feature>
<dbReference type="InParanoid" id="A0A6P3YW48"/>
<comment type="similarity">
    <text evidence="2">Belongs to the major facilitator superfamily. Proton-dependent oligopeptide transporter (POT/PTR) (TC 2.A.17) family.</text>
</comment>
<dbReference type="InterPro" id="IPR036259">
    <property type="entry name" value="MFS_trans_sf"/>
</dbReference>
<feature type="transmembrane region" description="Helical" evidence="6">
    <location>
        <begin position="107"/>
        <end position="128"/>
    </location>
</feature>
<evidence type="ECO:0000256" key="6">
    <source>
        <dbReference type="SAM" id="Phobius"/>
    </source>
</evidence>
<accession>A0A6P3YW48</accession>
<reference evidence="8" key="1">
    <citation type="submission" date="2025-08" db="UniProtKB">
        <authorList>
            <consortium name="RefSeq"/>
        </authorList>
    </citation>
    <scope>IDENTIFICATION</scope>
    <source>
        <tissue evidence="8">Seedling</tissue>
    </source>
</reference>
<evidence type="ECO:0000256" key="1">
    <source>
        <dbReference type="ARBA" id="ARBA00004141"/>
    </source>
</evidence>